<dbReference type="InterPro" id="IPR050896">
    <property type="entry name" value="Mito_lipid_metab_GTPase"/>
</dbReference>
<dbReference type="InterPro" id="IPR030378">
    <property type="entry name" value="G_CP_dom"/>
</dbReference>
<dbReference type="PANTHER" id="PTHR46434:SF1">
    <property type="entry name" value="GENETIC INTERACTOR OF PROHIBITINS 3, MITOCHONDRIAL"/>
    <property type="match status" value="1"/>
</dbReference>
<dbReference type="Pfam" id="PF21516">
    <property type="entry name" value="YqeH-like_C"/>
    <property type="match status" value="1"/>
</dbReference>
<name>A0A6I4ZX79_9BACI</name>
<dbReference type="CDD" id="cd01855">
    <property type="entry name" value="YqeH"/>
    <property type="match status" value="1"/>
</dbReference>
<dbReference type="OrthoDB" id="9773841at2"/>
<gene>
    <name evidence="2" type="primary">yqeH</name>
    <name evidence="2" type="ORF">GLW05_07250</name>
</gene>
<dbReference type="AlphaFoldDB" id="A0A6I4ZX79"/>
<evidence type="ECO:0000259" key="1">
    <source>
        <dbReference type="PROSITE" id="PS51721"/>
    </source>
</evidence>
<dbReference type="InterPro" id="IPR019988">
    <property type="entry name" value="GTP-bd_ribosome_bgen_YqeH"/>
</dbReference>
<reference evidence="2 3" key="1">
    <citation type="submission" date="2019-11" db="EMBL/GenBank/DDBJ databases">
        <title>Genome sequences of 17 halophilic strains isolated from different environments.</title>
        <authorList>
            <person name="Furrow R.E."/>
        </authorList>
    </citation>
    <scope>NUCLEOTIDE SEQUENCE [LARGE SCALE GENOMIC DNA]</scope>
    <source>
        <strain evidence="2 3">22514_16_FS</strain>
    </source>
</reference>
<feature type="domain" description="CP-type G" evidence="1">
    <location>
        <begin position="59"/>
        <end position="222"/>
    </location>
</feature>
<dbReference type="InterPro" id="IPR027417">
    <property type="entry name" value="P-loop_NTPase"/>
</dbReference>
<evidence type="ECO:0000313" key="2">
    <source>
        <dbReference type="EMBL" id="MYL33396.1"/>
    </source>
</evidence>
<dbReference type="SUPFAM" id="SSF52540">
    <property type="entry name" value="P-loop containing nucleoside triphosphate hydrolases"/>
    <property type="match status" value="1"/>
</dbReference>
<organism evidence="2 3">
    <name type="scientific">Pontibacillus yanchengensis</name>
    <dbReference type="NCBI Taxonomy" id="462910"/>
    <lineage>
        <taxon>Bacteria</taxon>
        <taxon>Bacillati</taxon>
        <taxon>Bacillota</taxon>
        <taxon>Bacilli</taxon>
        <taxon>Bacillales</taxon>
        <taxon>Bacillaceae</taxon>
        <taxon>Pontibacillus</taxon>
    </lineage>
</organism>
<dbReference type="InterPro" id="IPR006073">
    <property type="entry name" value="GTP-bd"/>
</dbReference>
<comment type="caution">
    <text evidence="2">The sequence shown here is derived from an EMBL/GenBank/DDBJ whole genome shotgun (WGS) entry which is preliminary data.</text>
</comment>
<accession>A0A6I4ZX79</accession>
<dbReference type="GO" id="GO:0005525">
    <property type="term" value="F:GTP binding"/>
    <property type="evidence" value="ECO:0007669"/>
    <property type="project" value="InterPro"/>
</dbReference>
<dbReference type="Gene3D" id="3.40.50.300">
    <property type="entry name" value="P-loop containing nucleotide triphosphate hydrolases"/>
    <property type="match status" value="1"/>
</dbReference>
<protein>
    <submittedName>
        <fullName evidence="2">Ribosome biogenesis GTPase YqeH</fullName>
    </submittedName>
</protein>
<dbReference type="RefSeq" id="WP_160909425.1">
    <property type="nucleotide sequence ID" value="NZ_WMEQ01000004.1"/>
</dbReference>
<dbReference type="EMBL" id="WMEQ01000004">
    <property type="protein sequence ID" value="MYL33396.1"/>
    <property type="molecule type" value="Genomic_DNA"/>
</dbReference>
<sequence length="366" mass="41102">MEKIICQGCGAEIQTHDPNAVGYAPSSALNRDEVICQRCFRLKHYNEVQDVDLTNDDFLDMLNQIGEANGIIVKIIDIFDFNGSFIQGLPRFTGNKPILLVGNKVDLLPKSVNPNKVMQWMRKSAKDQGLKVSDVFLVSSKTGQWMKEVAEVMDQMRKDKDVYVVGCTNVGKSTFINHLIHETTGQKEAITTSYFPGTTLGFIDIPLDERSSLYDTPGIINHHQMAHYVSDQDLKVITPKKEIKPRNFQLNPEQTLYFGGLARLDFEKGDKHSFVCYFSNELMIHRTKLEKADELYKDHVGEILVPPNETTLANLPPLKPQSFYIEEGKTDIVFSGLGWVTVPEGGVTVTAYSPEGVRVSLRSSLI</sequence>
<evidence type="ECO:0000313" key="3">
    <source>
        <dbReference type="Proteomes" id="UP000468638"/>
    </source>
</evidence>
<dbReference type="Proteomes" id="UP000468638">
    <property type="component" value="Unassembled WGS sequence"/>
</dbReference>
<dbReference type="NCBIfam" id="TIGR03597">
    <property type="entry name" value="GTPase_YqeH"/>
    <property type="match status" value="1"/>
</dbReference>
<proteinExistence type="predicted"/>
<dbReference type="InterPro" id="IPR048422">
    <property type="entry name" value="NOA1/YqeH-like_C"/>
</dbReference>
<dbReference type="Pfam" id="PF01926">
    <property type="entry name" value="MMR_HSR1"/>
    <property type="match status" value="1"/>
</dbReference>
<dbReference type="PANTHER" id="PTHR46434">
    <property type="entry name" value="GENETIC INTERACTOR OF PROHIBITINS 3, MITOCHONDRIAL"/>
    <property type="match status" value="1"/>
</dbReference>
<dbReference type="PROSITE" id="PS51721">
    <property type="entry name" value="G_CP"/>
    <property type="match status" value="1"/>
</dbReference>